<evidence type="ECO:0000256" key="1">
    <source>
        <dbReference type="SAM" id="MobiDB-lite"/>
    </source>
</evidence>
<protein>
    <submittedName>
        <fullName evidence="2">Uncharacterized protein</fullName>
    </submittedName>
</protein>
<evidence type="ECO:0000313" key="2">
    <source>
        <dbReference type="EMBL" id="KYF61078.1"/>
    </source>
</evidence>
<proteinExistence type="predicted"/>
<organism evidence="2 3">
    <name type="scientific">Sorangium cellulosum</name>
    <name type="common">Polyangium cellulosum</name>
    <dbReference type="NCBI Taxonomy" id="56"/>
    <lineage>
        <taxon>Bacteria</taxon>
        <taxon>Pseudomonadati</taxon>
        <taxon>Myxococcota</taxon>
        <taxon>Polyangia</taxon>
        <taxon>Polyangiales</taxon>
        <taxon>Polyangiaceae</taxon>
        <taxon>Sorangium</taxon>
    </lineage>
</organism>
<dbReference type="RefSeq" id="WP_061613203.1">
    <property type="nucleotide sequence ID" value="NZ_JEMA01001222.1"/>
</dbReference>
<gene>
    <name evidence="2" type="ORF">BE15_39860</name>
</gene>
<dbReference type="OrthoDB" id="5499917at2"/>
<evidence type="ECO:0000313" key="3">
    <source>
        <dbReference type="Proteomes" id="UP000075260"/>
    </source>
</evidence>
<dbReference type="SUPFAM" id="SSF63829">
    <property type="entry name" value="Calcium-dependent phosphotriesterase"/>
    <property type="match status" value="1"/>
</dbReference>
<sequence length="539" mass="54352">MKRDLGSVRALWGAGLLAASSAGGCTTIIGLEIGVLDSSTSSATASSGSTGGGGDSSGGGGQGGGQGGDSSGGGGQGGDSSGGGGQGGGEERICSGARAGAARAASGLWGHLAGEQIIDLETHDDGVTALINKGSSFSVARWKDDGSLDSDFTMATPELAGDIAGEHLATAAGLTYVTGWAQPGVNVPLLANDCQITARADATPRPSFLAALDEKGTCAWAWSVDAESTTNPLGLAATSERVVFAVSLTGQSVATNGTCIFGADEAKNSAELVAFDTAGACQWRRSLGPPGAVRIAELVVDSTGTELLVVGDYEAPDDPIIMQDRPLPSSQGSDLFIARVRLIDGQLEDLVTINAPGVQAASRHGAALLPDGDLVIAGTYTGTSVDFNDDCPPMPPAAERTGNTFILRVSRRGLVWSRGFGDVAEDQLVSNVAVDADGSIYATGQLEGEMDLGNGMKIATPPGQISSFLLVLNQSGNVLSGSELMGEETVATWAIAPGRTPRDPLYIAGEMTKTFPLVPSGRPAAATGEGFIARLAGIP</sequence>
<dbReference type="PROSITE" id="PS51257">
    <property type="entry name" value="PROKAR_LIPOPROTEIN"/>
    <property type="match status" value="1"/>
</dbReference>
<name>A0A150Q0D7_SORCE</name>
<feature type="compositionally biased region" description="Gly residues" evidence="1">
    <location>
        <begin position="49"/>
        <end position="88"/>
    </location>
</feature>
<dbReference type="EMBL" id="JEMA01001222">
    <property type="protein sequence ID" value="KYF61078.1"/>
    <property type="molecule type" value="Genomic_DNA"/>
</dbReference>
<dbReference type="AlphaFoldDB" id="A0A150Q0D7"/>
<dbReference type="Proteomes" id="UP000075260">
    <property type="component" value="Unassembled WGS sequence"/>
</dbReference>
<reference evidence="2 3" key="1">
    <citation type="submission" date="2014-02" db="EMBL/GenBank/DDBJ databases">
        <title>The small core and large imbalanced accessory genome model reveals a collaborative survival strategy of Sorangium cellulosum strains in nature.</title>
        <authorList>
            <person name="Han K."/>
            <person name="Peng R."/>
            <person name="Blom J."/>
            <person name="Li Y.-Z."/>
        </authorList>
    </citation>
    <scope>NUCLEOTIDE SEQUENCE [LARGE SCALE GENOMIC DNA]</scope>
    <source>
        <strain evidence="2 3">So0008-312</strain>
    </source>
</reference>
<dbReference type="InterPro" id="IPR052918">
    <property type="entry name" value="Motility_Chemotaxis_Reg"/>
</dbReference>
<accession>A0A150Q0D7</accession>
<dbReference type="PANTHER" id="PTHR35580:SF1">
    <property type="entry name" value="PHYTASE-LIKE DOMAIN-CONTAINING PROTEIN"/>
    <property type="match status" value="1"/>
</dbReference>
<comment type="caution">
    <text evidence="2">The sequence shown here is derived from an EMBL/GenBank/DDBJ whole genome shotgun (WGS) entry which is preliminary data.</text>
</comment>
<dbReference type="PANTHER" id="PTHR35580">
    <property type="entry name" value="CELL SURFACE GLYCOPROTEIN (S-LAYER PROTEIN)-LIKE PROTEIN"/>
    <property type="match status" value="1"/>
</dbReference>
<feature type="region of interest" description="Disordered" evidence="1">
    <location>
        <begin position="40"/>
        <end position="93"/>
    </location>
</feature>